<protein>
    <submittedName>
        <fullName evidence="2">Protein EMBRYONIC FLOWER 1</fullName>
    </submittedName>
</protein>
<evidence type="ECO:0000313" key="3">
    <source>
        <dbReference type="Proteomes" id="UP000250235"/>
    </source>
</evidence>
<dbReference type="EMBL" id="KV018159">
    <property type="protein sequence ID" value="KZV17535.1"/>
    <property type="molecule type" value="Genomic_DNA"/>
</dbReference>
<reference evidence="2 3" key="1">
    <citation type="journal article" date="2015" name="Proc. Natl. Acad. Sci. U.S.A.">
        <title>The resurrection genome of Boea hygrometrica: A blueprint for survival of dehydration.</title>
        <authorList>
            <person name="Xiao L."/>
            <person name="Yang G."/>
            <person name="Zhang L."/>
            <person name="Yang X."/>
            <person name="Zhao S."/>
            <person name="Ji Z."/>
            <person name="Zhou Q."/>
            <person name="Hu M."/>
            <person name="Wang Y."/>
            <person name="Chen M."/>
            <person name="Xu Y."/>
            <person name="Jin H."/>
            <person name="Xiao X."/>
            <person name="Hu G."/>
            <person name="Bao F."/>
            <person name="Hu Y."/>
            <person name="Wan P."/>
            <person name="Li L."/>
            <person name="Deng X."/>
            <person name="Kuang T."/>
            <person name="Xiang C."/>
            <person name="Zhu J.K."/>
            <person name="Oliver M.J."/>
            <person name="He Y."/>
        </authorList>
    </citation>
    <scope>NUCLEOTIDE SEQUENCE [LARGE SCALE GENOMIC DNA]</scope>
    <source>
        <strain evidence="3">cv. XS01</strain>
    </source>
</reference>
<dbReference type="AlphaFoldDB" id="A0A2Z7A7P4"/>
<evidence type="ECO:0000313" key="2">
    <source>
        <dbReference type="EMBL" id="KZV17535.1"/>
    </source>
</evidence>
<feature type="region of interest" description="Disordered" evidence="1">
    <location>
        <begin position="142"/>
        <end position="181"/>
    </location>
</feature>
<evidence type="ECO:0000256" key="1">
    <source>
        <dbReference type="SAM" id="MobiDB-lite"/>
    </source>
</evidence>
<name>A0A2Z7A7P4_9LAMI</name>
<gene>
    <name evidence="2" type="ORF">F511_39259</name>
</gene>
<accession>A0A2Z7A7P4</accession>
<proteinExistence type="predicted"/>
<organism evidence="2 3">
    <name type="scientific">Dorcoceras hygrometricum</name>
    <dbReference type="NCBI Taxonomy" id="472368"/>
    <lineage>
        <taxon>Eukaryota</taxon>
        <taxon>Viridiplantae</taxon>
        <taxon>Streptophyta</taxon>
        <taxon>Embryophyta</taxon>
        <taxon>Tracheophyta</taxon>
        <taxon>Spermatophyta</taxon>
        <taxon>Magnoliopsida</taxon>
        <taxon>eudicotyledons</taxon>
        <taxon>Gunneridae</taxon>
        <taxon>Pentapetalae</taxon>
        <taxon>asterids</taxon>
        <taxon>lamiids</taxon>
        <taxon>Lamiales</taxon>
        <taxon>Gesneriaceae</taxon>
        <taxon>Didymocarpoideae</taxon>
        <taxon>Trichosporeae</taxon>
        <taxon>Loxocarpinae</taxon>
        <taxon>Dorcoceras</taxon>
    </lineage>
</organism>
<dbReference type="Proteomes" id="UP000250235">
    <property type="component" value="Unassembled WGS sequence"/>
</dbReference>
<keyword evidence="3" id="KW-1185">Reference proteome</keyword>
<feature type="compositionally biased region" description="Polar residues" evidence="1">
    <location>
        <begin position="160"/>
        <end position="178"/>
    </location>
</feature>
<feature type="region of interest" description="Disordered" evidence="1">
    <location>
        <begin position="66"/>
        <end position="94"/>
    </location>
</feature>
<sequence length="295" mass="32492">MSLFDLQDVCIAIGSIATLDLPMVADLIGIYGLKGPYCTLTTTNWFLQALSVIPMGSWGDVSRRSYHDPMGKSGIPPPPPSSPPFSSEIRSGQFDEENPSVQISSCLLVQGVSGRGPDWRYLPQSTKKSRRYCNYGWSQAQVPASHDMHEESKNNRKSRPTTQLENQRSLNTTHSQLAGGNHRSVIFRSDTQSTITAQWSSRATTQPTTTSMIALDLSGTTTQPADHNASSTQASIKFRLNISVRANSDLTLPRYPRTQSTNDKSSLAHPDFVKSEIIKPNRFTPTHELSLPSLV</sequence>